<sequence>MSRWRWHIKQIFERIWVRVTAFGVLGVVTALSAAWMGRWVPEDLGVDVSADAIESILEIIASSMLTVSTFSLSIMVSAFSAAQGSATPRAITLLQSDRLTQHVLASFIGAFVYALVGIIALETGIYGNSGRLVLFAVTIAVVAMIVIMLLRWVQHLSEFGRLEDTALRVEEATREALVMRAEDPVLGCCAWEEPPVGSWELMAMRTGHVLHVDPAVLQEVAEDLGCRIWILAQPGAFVHPGVGILRCDALLEDAQARRQAEEALHEAFTIEQARSYEQDPEFGLRAMSEIASRALSPAVNDPGTAIDILGRLMAVLGEWGQSRPKGEAPRCLRVMARELDPEALIRNAFDAIGRDGAGQIEVAIRLQDVLAGLARTEPRFAQPACAMAERAAALSQQAMVLSEDAQAVAARAQELRAKL</sequence>
<reference evidence="2 3" key="1">
    <citation type="submission" date="2024-06" db="EMBL/GenBank/DDBJ databases">
        <title>Thioclava kandeliae sp. nov. from a rhizosphere soil sample of Kandelia candel in a mangrove.</title>
        <authorList>
            <person name="Mu T."/>
        </authorList>
    </citation>
    <scope>NUCLEOTIDE SEQUENCE [LARGE SCALE GENOMIC DNA]</scope>
    <source>
        <strain evidence="2 3">CPCC 100088</strain>
    </source>
</reference>
<dbReference type="InterPro" id="IPR018723">
    <property type="entry name" value="DUF2254_membrane"/>
</dbReference>
<evidence type="ECO:0000313" key="2">
    <source>
        <dbReference type="EMBL" id="MER5173577.1"/>
    </source>
</evidence>
<evidence type="ECO:0000313" key="3">
    <source>
        <dbReference type="Proteomes" id="UP001438953"/>
    </source>
</evidence>
<accession>A0ABV1SKZ6</accession>
<dbReference type="Pfam" id="PF10011">
    <property type="entry name" value="DUF2254"/>
    <property type="match status" value="1"/>
</dbReference>
<dbReference type="Proteomes" id="UP001438953">
    <property type="component" value="Unassembled WGS sequence"/>
</dbReference>
<keyword evidence="1" id="KW-0812">Transmembrane</keyword>
<evidence type="ECO:0000256" key="1">
    <source>
        <dbReference type="SAM" id="Phobius"/>
    </source>
</evidence>
<organism evidence="2 3">
    <name type="scientific">Thioclava kandeliae</name>
    <dbReference type="NCBI Taxonomy" id="3070818"/>
    <lineage>
        <taxon>Bacteria</taxon>
        <taxon>Pseudomonadati</taxon>
        <taxon>Pseudomonadota</taxon>
        <taxon>Alphaproteobacteria</taxon>
        <taxon>Rhodobacterales</taxon>
        <taxon>Paracoccaceae</taxon>
        <taxon>Thioclava</taxon>
    </lineage>
</organism>
<feature type="transmembrane region" description="Helical" evidence="1">
    <location>
        <begin position="103"/>
        <end position="126"/>
    </location>
</feature>
<dbReference type="EMBL" id="JAYWLC010000021">
    <property type="protein sequence ID" value="MER5173577.1"/>
    <property type="molecule type" value="Genomic_DNA"/>
</dbReference>
<keyword evidence="3" id="KW-1185">Reference proteome</keyword>
<feature type="transmembrane region" description="Helical" evidence="1">
    <location>
        <begin position="15"/>
        <end position="36"/>
    </location>
</feature>
<feature type="transmembrane region" description="Helical" evidence="1">
    <location>
        <begin position="56"/>
        <end position="82"/>
    </location>
</feature>
<gene>
    <name evidence="2" type="ORF">VSX56_17570</name>
</gene>
<name>A0ABV1SKZ6_9RHOB</name>
<feature type="transmembrane region" description="Helical" evidence="1">
    <location>
        <begin position="132"/>
        <end position="153"/>
    </location>
</feature>
<dbReference type="RefSeq" id="WP_350938962.1">
    <property type="nucleotide sequence ID" value="NZ_JAYWLC010000021.1"/>
</dbReference>
<protein>
    <submittedName>
        <fullName evidence="2">DUF2254 domain-containing protein</fullName>
    </submittedName>
</protein>
<keyword evidence="1" id="KW-1133">Transmembrane helix</keyword>
<proteinExistence type="predicted"/>
<comment type="caution">
    <text evidence="2">The sequence shown here is derived from an EMBL/GenBank/DDBJ whole genome shotgun (WGS) entry which is preliminary data.</text>
</comment>
<keyword evidence="1" id="KW-0472">Membrane</keyword>